<gene>
    <name evidence="2" type="ORF">RFI_05312</name>
</gene>
<protein>
    <submittedName>
        <fullName evidence="2">Uncharacterized protein</fullName>
    </submittedName>
</protein>
<dbReference type="EMBL" id="ASPP01004684">
    <property type="protein sequence ID" value="ETO31806.1"/>
    <property type="molecule type" value="Genomic_DNA"/>
</dbReference>
<proteinExistence type="predicted"/>
<accession>X6P0Q7</accession>
<evidence type="ECO:0000256" key="1">
    <source>
        <dbReference type="SAM" id="SignalP"/>
    </source>
</evidence>
<dbReference type="Proteomes" id="UP000023152">
    <property type="component" value="Unassembled WGS sequence"/>
</dbReference>
<name>X6P0Q7_RETFI</name>
<evidence type="ECO:0000313" key="2">
    <source>
        <dbReference type="EMBL" id="ETO31806.1"/>
    </source>
</evidence>
<keyword evidence="1" id="KW-0732">Signal</keyword>
<keyword evidence="3" id="KW-1185">Reference proteome</keyword>
<feature type="chain" id="PRO_5004976333" evidence="1">
    <location>
        <begin position="28"/>
        <end position="149"/>
    </location>
</feature>
<feature type="signal peptide" evidence="1">
    <location>
        <begin position="1"/>
        <end position="27"/>
    </location>
</feature>
<organism evidence="2 3">
    <name type="scientific">Reticulomyxa filosa</name>
    <dbReference type="NCBI Taxonomy" id="46433"/>
    <lineage>
        <taxon>Eukaryota</taxon>
        <taxon>Sar</taxon>
        <taxon>Rhizaria</taxon>
        <taxon>Retaria</taxon>
        <taxon>Foraminifera</taxon>
        <taxon>Monothalamids</taxon>
        <taxon>Reticulomyxidae</taxon>
        <taxon>Reticulomyxa</taxon>
    </lineage>
</organism>
<reference evidence="2 3" key="1">
    <citation type="journal article" date="2013" name="Curr. Biol.">
        <title>The Genome of the Foraminiferan Reticulomyxa filosa.</title>
        <authorList>
            <person name="Glockner G."/>
            <person name="Hulsmann N."/>
            <person name="Schleicher M."/>
            <person name="Noegel A.A."/>
            <person name="Eichinger L."/>
            <person name="Gallinger C."/>
            <person name="Pawlowski J."/>
            <person name="Sierra R."/>
            <person name="Euteneuer U."/>
            <person name="Pillet L."/>
            <person name="Moustafa A."/>
            <person name="Platzer M."/>
            <person name="Groth M."/>
            <person name="Szafranski K."/>
            <person name="Schliwa M."/>
        </authorList>
    </citation>
    <scope>NUCLEOTIDE SEQUENCE [LARGE SCALE GENOMIC DNA]</scope>
</reference>
<evidence type="ECO:0000313" key="3">
    <source>
        <dbReference type="Proteomes" id="UP000023152"/>
    </source>
</evidence>
<sequence length="149" mass="17343">MCFDGLLDFVRFLFFLNSILSIRHVFGFPNVCLISYGSRKIINISYSKLFWDNIFISKMMGFLLSQQRETRKKGGGEKGASKSVNERDKSLLQRMCLEYTITIHPRTRLGSFDFLQKKKGLIANKTVKTRFQNAKDNKIGLFTQKKDRK</sequence>
<comment type="caution">
    <text evidence="2">The sequence shown here is derived from an EMBL/GenBank/DDBJ whole genome shotgun (WGS) entry which is preliminary data.</text>
</comment>
<dbReference type="AlphaFoldDB" id="X6P0Q7"/>